<reference evidence="8 9" key="1">
    <citation type="submission" date="2019-10" db="EMBL/GenBank/DDBJ databases">
        <title>Georgenia wutianyii sp. nov. and Georgenia yuyongxinii sp. nov. isolated from plateau pika (Ochotona curzoniae) in the Qinghai-Tibet plateau of China.</title>
        <authorList>
            <person name="Tian Z."/>
        </authorList>
    </citation>
    <scope>NUCLEOTIDE SEQUENCE [LARGE SCALE GENOMIC DNA]</scope>
    <source>
        <strain evidence="8 9">DSM 21501</strain>
    </source>
</reference>
<evidence type="ECO:0000313" key="8">
    <source>
        <dbReference type="EMBL" id="KAE8762904.1"/>
    </source>
</evidence>
<dbReference type="Pfam" id="PF09924">
    <property type="entry name" value="LPG_synthase_C"/>
    <property type="match status" value="1"/>
</dbReference>
<keyword evidence="4 6" id="KW-1133">Transmembrane helix</keyword>
<evidence type="ECO:0000256" key="1">
    <source>
        <dbReference type="ARBA" id="ARBA00004651"/>
    </source>
</evidence>
<evidence type="ECO:0000256" key="3">
    <source>
        <dbReference type="ARBA" id="ARBA00022692"/>
    </source>
</evidence>
<organism evidence="8 9">
    <name type="scientific">Georgenia thermotolerans</name>
    <dbReference type="NCBI Taxonomy" id="527326"/>
    <lineage>
        <taxon>Bacteria</taxon>
        <taxon>Bacillati</taxon>
        <taxon>Actinomycetota</taxon>
        <taxon>Actinomycetes</taxon>
        <taxon>Micrococcales</taxon>
        <taxon>Bogoriellaceae</taxon>
        <taxon>Georgenia</taxon>
    </lineage>
</organism>
<dbReference type="InterPro" id="IPR051211">
    <property type="entry name" value="PG_lysyltransferase"/>
</dbReference>
<accession>A0A7J5UL66</accession>
<dbReference type="OrthoDB" id="594838at2"/>
<proteinExistence type="predicted"/>
<evidence type="ECO:0000313" key="9">
    <source>
        <dbReference type="Proteomes" id="UP000451860"/>
    </source>
</evidence>
<dbReference type="GO" id="GO:0016755">
    <property type="term" value="F:aminoacyltransferase activity"/>
    <property type="evidence" value="ECO:0007669"/>
    <property type="project" value="TreeGrafter"/>
</dbReference>
<evidence type="ECO:0000259" key="7">
    <source>
        <dbReference type="Pfam" id="PF09924"/>
    </source>
</evidence>
<feature type="transmembrane region" description="Helical" evidence="6">
    <location>
        <begin position="201"/>
        <end position="222"/>
    </location>
</feature>
<feature type="transmembrane region" description="Helical" evidence="6">
    <location>
        <begin position="27"/>
        <end position="46"/>
    </location>
</feature>
<keyword evidence="9" id="KW-1185">Reference proteome</keyword>
<dbReference type="PANTHER" id="PTHR34697">
    <property type="entry name" value="PHOSPHATIDYLGLYCEROL LYSYLTRANSFERASE"/>
    <property type="match status" value="1"/>
</dbReference>
<feature type="transmembrane region" description="Helical" evidence="6">
    <location>
        <begin position="146"/>
        <end position="166"/>
    </location>
</feature>
<keyword evidence="3 6" id="KW-0812">Transmembrane</keyword>
<name>A0A7J5UL66_9MICO</name>
<comment type="caution">
    <text evidence="8">The sequence shown here is derived from an EMBL/GenBank/DDBJ whole genome shotgun (WGS) entry which is preliminary data.</text>
</comment>
<evidence type="ECO:0000256" key="6">
    <source>
        <dbReference type="SAM" id="Phobius"/>
    </source>
</evidence>
<gene>
    <name evidence="8" type="ORF">GB883_16975</name>
</gene>
<keyword evidence="5 6" id="KW-0472">Membrane</keyword>
<dbReference type="GO" id="GO:0055091">
    <property type="term" value="P:phospholipid homeostasis"/>
    <property type="evidence" value="ECO:0007669"/>
    <property type="project" value="TreeGrafter"/>
</dbReference>
<feature type="domain" description="Phosphatidylglycerol lysyltransferase C-terminal" evidence="7">
    <location>
        <begin position="243"/>
        <end position="538"/>
    </location>
</feature>
<dbReference type="InterPro" id="IPR024320">
    <property type="entry name" value="LPG_synthase_C"/>
</dbReference>
<sequence length="573" mass="61223">MTAVETRPRAAAGQAGAWARRERARRWAAYVAAGLGIVGLLSALSRPLRGRVAALLELMPIVVPRTAVLTLVFVSVALVLTARGLRRGHRLAWMAAEGLMVASVVLHLTKGLDVEEALLAAAGAVWLATQHRAFPVLPTRVAARRAAVAAAGGAVVVLGVSLALAAQARRGGVRELDDLVGVVVRDLTGQGPPMTVLHLHFTGTVLAAAGAALLASVAWLLLSPRQPEPLVGEAHRRERERARAVVTRYGGDTLDFFALRDDKQWFFTGRSVVAHAVRGTVCLVSPDPIGPAEEREDVWAEFMAYAESCGWSVAVVGAAPDWLPLYEASGLRSVYLGDEGVVDCQTFTLNGHEMQSVRRAHRRVGAAGYTVTFHDPAHLDDATRQALLALSEQGRRGGEERGFSMTLSRLFDPADAGVLVAVARDPMGRPAAFIQWVPAPRLPGWSLDVMRRGTAQMPNGVIDFLIVETIRHVRELGGTALGLNFAVWRRIVAGEQDATAGGRLARRVLRRASASAQIESLWRFNAKYAPRWVPRYAAVGTVDVLAAQGVAIAGAEGVTDVPVIGRLVARSGS</sequence>
<dbReference type="GO" id="GO:0005886">
    <property type="term" value="C:plasma membrane"/>
    <property type="evidence" value="ECO:0007669"/>
    <property type="project" value="UniProtKB-SubCell"/>
</dbReference>
<dbReference type="RefSeq" id="WP_152202824.1">
    <property type="nucleotide sequence ID" value="NZ_VUKF01000019.1"/>
</dbReference>
<comment type="subcellular location">
    <subcellularLocation>
        <location evidence="1">Cell membrane</location>
        <topology evidence="1">Multi-pass membrane protein</topology>
    </subcellularLocation>
</comment>
<evidence type="ECO:0000256" key="4">
    <source>
        <dbReference type="ARBA" id="ARBA00022989"/>
    </source>
</evidence>
<feature type="transmembrane region" description="Helical" evidence="6">
    <location>
        <begin position="58"/>
        <end position="79"/>
    </location>
</feature>
<protein>
    <submittedName>
        <fullName evidence="8">DUF2156 domain-containing protein</fullName>
    </submittedName>
</protein>
<evidence type="ECO:0000256" key="5">
    <source>
        <dbReference type="ARBA" id="ARBA00023136"/>
    </source>
</evidence>
<dbReference type="EMBL" id="WHJE01000112">
    <property type="protein sequence ID" value="KAE8762904.1"/>
    <property type="molecule type" value="Genomic_DNA"/>
</dbReference>
<dbReference type="AlphaFoldDB" id="A0A7J5UL66"/>
<evidence type="ECO:0000256" key="2">
    <source>
        <dbReference type="ARBA" id="ARBA00022475"/>
    </source>
</evidence>
<keyword evidence="2" id="KW-1003">Cell membrane</keyword>
<dbReference type="Proteomes" id="UP000451860">
    <property type="component" value="Unassembled WGS sequence"/>
</dbReference>
<dbReference type="PANTHER" id="PTHR34697:SF2">
    <property type="entry name" value="PHOSPHATIDYLGLYCEROL LYSYLTRANSFERASE"/>
    <property type="match status" value="1"/>
</dbReference>